<dbReference type="EMBL" id="JAWHQM010000130">
    <property type="protein sequence ID" value="KAK5637547.1"/>
    <property type="molecule type" value="Genomic_DNA"/>
</dbReference>
<organism evidence="1 2">
    <name type="scientific">Xylaria bambusicola</name>
    <dbReference type="NCBI Taxonomy" id="326684"/>
    <lineage>
        <taxon>Eukaryota</taxon>
        <taxon>Fungi</taxon>
        <taxon>Dikarya</taxon>
        <taxon>Ascomycota</taxon>
        <taxon>Pezizomycotina</taxon>
        <taxon>Sordariomycetes</taxon>
        <taxon>Xylariomycetidae</taxon>
        <taxon>Xylariales</taxon>
        <taxon>Xylariaceae</taxon>
        <taxon>Xylaria</taxon>
    </lineage>
</organism>
<comment type="caution">
    <text evidence="1">The sequence shown here is derived from an EMBL/GenBank/DDBJ whole genome shotgun (WGS) entry which is preliminary data.</text>
</comment>
<evidence type="ECO:0000313" key="2">
    <source>
        <dbReference type="Proteomes" id="UP001305414"/>
    </source>
</evidence>
<proteinExistence type="predicted"/>
<sequence length="59" mass="6274">MAQGITSLGAAVESTVISTALPRIAETPDAKELYAWFANAYAVTRSVTVSNVLLLSLQY</sequence>
<dbReference type="Proteomes" id="UP001305414">
    <property type="component" value="Unassembled WGS sequence"/>
</dbReference>
<accession>A0AAN7ZBI3</accession>
<name>A0AAN7ZBI3_9PEZI</name>
<evidence type="ECO:0000313" key="1">
    <source>
        <dbReference type="EMBL" id="KAK5637547.1"/>
    </source>
</evidence>
<gene>
    <name evidence="1" type="ORF">RRF57_013262</name>
</gene>
<reference evidence="1 2" key="1">
    <citation type="submission" date="2023-10" db="EMBL/GenBank/DDBJ databases">
        <title>Draft genome sequence of Xylaria bambusicola isolate GMP-LS, the root and basal stem rot pathogen of sugarcane in Indonesia.</title>
        <authorList>
            <person name="Selvaraj P."/>
            <person name="Muralishankar V."/>
            <person name="Muruganantham S."/>
            <person name="Sp S."/>
            <person name="Haryani S."/>
            <person name="Lau K.J.X."/>
            <person name="Naqvi N.I."/>
        </authorList>
    </citation>
    <scope>NUCLEOTIDE SEQUENCE [LARGE SCALE GENOMIC DNA]</scope>
    <source>
        <strain evidence="1">GMP-LS</strain>
    </source>
</reference>
<dbReference type="AlphaFoldDB" id="A0AAN7ZBI3"/>
<protein>
    <submittedName>
        <fullName evidence="1">Uncharacterized protein</fullName>
    </submittedName>
</protein>
<keyword evidence="2" id="KW-1185">Reference proteome</keyword>